<dbReference type="SMART" id="SM00192">
    <property type="entry name" value="LDLa"/>
    <property type="match status" value="3"/>
</dbReference>
<keyword evidence="4" id="KW-0677">Repeat</keyword>
<proteinExistence type="inferred from homology"/>
<evidence type="ECO:0000256" key="4">
    <source>
        <dbReference type="ARBA" id="ARBA00022737"/>
    </source>
</evidence>
<evidence type="ECO:0000313" key="12">
    <source>
        <dbReference type="Ensembl" id="ENSOMEP00000001991.1"/>
    </source>
</evidence>
<keyword evidence="13" id="KW-1185">Reference proteome</keyword>
<feature type="disulfide bond" evidence="10">
    <location>
        <begin position="134"/>
        <end position="152"/>
    </location>
</feature>
<evidence type="ECO:0000256" key="9">
    <source>
        <dbReference type="ARBA" id="ARBA00023180"/>
    </source>
</evidence>
<feature type="disulfide bond" evidence="10">
    <location>
        <begin position="59"/>
        <end position="74"/>
    </location>
</feature>
<feature type="disulfide bond" evidence="10">
    <location>
        <begin position="127"/>
        <end position="139"/>
    </location>
</feature>
<protein>
    <submittedName>
        <fullName evidence="12">Uncharacterized protein</fullName>
    </submittedName>
</protein>
<keyword evidence="9" id="KW-0325">Glycoprotein</keyword>
<dbReference type="Ensembl" id="ENSOMET00000013249.1">
    <property type="protein sequence ID" value="ENSOMEP00000001991.1"/>
    <property type="gene ID" value="ENSOMEG00000002910.1"/>
</dbReference>
<evidence type="ECO:0000256" key="11">
    <source>
        <dbReference type="SAM" id="Phobius"/>
    </source>
</evidence>
<evidence type="ECO:0000256" key="5">
    <source>
        <dbReference type="ARBA" id="ARBA00022989"/>
    </source>
</evidence>
<dbReference type="GO" id="GO:0005886">
    <property type="term" value="C:plasma membrane"/>
    <property type="evidence" value="ECO:0007669"/>
    <property type="project" value="TreeGrafter"/>
</dbReference>
<evidence type="ECO:0000256" key="7">
    <source>
        <dbReference type="ARBA" id="ARBA00023157"/>
    </source>
</evidence>
<dbReference type="InterPro" id="IPR051221">
    <property type="entry name" value="LDLR-related"/>
</dbReference>
<dbReference type="AlphaFoldDB" id="A0A3B3B8T9"/>
<dbReference type="InterPro" id="IPR023415">
    <property type="entry name" value="LDLR_class-A_CS"/>
</dbReference>
<evidence type="ECO:0000313" key="13">
    <source>
        <dbReference type="Proteomes" id="UP000261560"/>
    </source>
</evidence>
<dbReference type="Gene3D" id="4.10.400.10">
    <property type="entry name" value="Low-density Lipoprotein Receptor"/>
    <property type="match status" value="3"/>
</dbReference>
<evidence type="ECO:0000256" key="10">
    <source>
        <dbReference type="PROSITE-ProRule" id="PRU00124"/>
    </source>
</evidence>
<sequence length="227" mass="25063">SAEGGGSSMGHLGCLALLIFIFQISGKMRESLLRVREEWCNKDEFTCRSRRCISTELLCNAVDDCGDGSDEDSCQNCTSGVFSCGPSDACLPKDKVCDGRADCTSKRDESLELCGSDQPVAQTAPTCAPSEFRCGDGECIRHVWRCDNTPDCSDGSDEEDCSEKKIFDFFFFNNSYFSIGCRRFNAVETVVFAFIILCAFLLKLLSYLSNGSMKSSSLSDFFFLIIF</sequence>
<dbReference type="PaxDb" id="30732-ENSOMEP00000001991"/>
<evidence type="ECO:0000256" key="2">
    <source>
        <dbReference type="ARBA" id="ARBA00009939"/>
    </source>
</evidence>
<evidence type="ECO:0000256" key="1">
    <source>
        <dbReference type="ARBA" id="ARBA00004167"/>
    </source>
</evidence>
<keyword evidence="6 11" id="KW-0472">Membrane</keyword>
<dbReference type="InterPro" id="IPR002172">
    <property type="entry name" value="LDrepeatLR_classA_rpt"/>
</dbReference>
<reference evidence="12" key="2">
    <citation type="submission" date="2025-09" db="UniProtKB">
        <authorList>
            <consortium name="Ensembl"/>
        </authorList>
    </citation>
    <scope>IDENTIFICATION</scope>
</reference>
<comment type="caution">
    <text evidence="10">Lacks conserved residue(s) required for the propagation of feature annotation.</text>
</comment>
<dbReference type="SUPFAM" id="SSF57424">
    <property type="entry name" value="LDL receptor-like module"/>
    <property type="match status" value="3"/>
</dbReference>
<keyword evidence="8" id="KW-0675">Receptor</keyword>
<dbReference type="PROSITE" id="PS01209">
    <property type="entry name" value="LDLRA_1"/>
    <property type="match status" value="1"/>
</dbReference>
<dbReference type="STRING" id="30732.ENSOMEP00000001991"/>
<reference evidence="12" key="1">
    <citation type="submission" date="2025-08" db="UniProtKB">
        <authorList>
            <consortium name="Ensembl"/>
        </authorList>
    </citation>
    <scope>IDENTIFICATION</scope>
</reference>
<keyword evidence="7 10" id="KW-1015">Disulfide bond</keyword>
<dbReference type="OMA" id="CESNACE"/>
<evidence type="ECO:0000256" key="6">
    <source>
        <dbReference type="ARBA" id="ARBA00023136"/>
    </source>
</evidence>
<feature type="disulfide bond" evidence="10">
    <location>
        <begin position="40"/>
        <end position="52"/>
    </location>
</feature>
<dbReference type="GeneTree" id="ENSGT00940000165170"/>
<dbReference type="GO" id="GO:0043235">
    <property type="term" value="C:receptor complex"/>
    <property type="evidence" value="ECO:0007669"/>
    <property type="project" value="TreeGrafter"/>
</dbReference>
<feature type="transmembrane region" description="Helical" evidence="11">
    <location>
        <begin position="186"/>
        <end position="208"/>
    </location>
</feature>
<dbReference type="PANTHER" id="PTHR22722">
    <property type="entry name" value="LOW-DENSITY LIPOPROTEIN RECEPTOR-RELATED PROTEIN 2-RELATED"/>
    <property type="match status" value="1"/>
</dbReference>
<comment type="subcellular location">
    <subcellularLocation>
        <location evidence="1">Membrane</location>
        <topology evidence="1">Single-pass membrane protein</topology>
    </subcellularLocation>
</comment>
<dbReference type="Proteomes" id="UP000261560">
    <property type="component" value="Unplaced"/>
</dbReference>
<accession>A0A3B3B8T9</accession>
<comment type="similarity">
    <text evidence="2">Belongs to the LDLR family.</text>
</comment>
<name>A0A3B3B8T9_ORYME</name>
<feature type="transmembrane region" description="Helical" evidence="11">
    <location>
        <begin position="6"/>
        <end position="26"/>
    </location>
</feature>
<feature type="disulfide bond" evidence="10">
    <location>
        <begin position="47"/>
        <end position="65"/>
    </location>
</feature>
<dbReference type="PRINTS" id="PR00261">
    <property type="entry name" value="LDLRECEPTOR"/>
</dbReference>
<dbReference type="CDD" id="cd00112">
    <property type="entry name" value="LDLa"/>
    <property type="match status" value="2"/>
</dbReference>
<keyword evidence="3 11" id="KW-0812">Transmembrane</keyword>
<keyword evidence="5 11" id="KW-1133">Transmembrane helix</keyword>
<dbReference type="FunFam" id="4.10.400.10:FF:000113">
    <property type="entry name" value="Low-density lipoprotein receptor-related protein 8"/>
    <property type="match status" value="1"/>
</dbReference>
<evidence type="ECO:0000256" key="8">
    <source>
        <dbReference type="ARBA" id="ARBA00023170"/>
    </source>
</evidence>
<feature type="disulfide bond" evidence="10">
    <location>
        <begin position="146"/>
        <end position="161"/>
    </location>
</feature>
<evidence type="ECO:0000256" key="3">
    <source>
        <dbReference type="ARBA" id="ARBA00022692"/>
    </source>
</evidence>
<dbReference type="PROSITE" id="PS50068">
    <property type="entry name" value="LDLRA_2"/>
    <property type="match status" value="3"/>
</dbReference>
<dbReference type="Pfam" id="PF00057">
    <property type="entry name" value="Ldl_recept_a"/>
    <property type="match status" value="3"/>
</dbReference>
<organism evidence="12 13">
    <name type="scientific">Oryzias melastigma</name>
    <name type="common">Marine medaka</name>
    <dbReference type="NCBI Taxonomy" id="30732"/>
    <lineage>
        <taxon>Eukaryota</taxon>
        <taxon>Metazoa</taxon>
        <taxon>Chordata</taxon>
        <taxon>Craniata</taxon>
        <taxon>Vertebrata</taxon>
        <taxon>Euteleostomi</taxon>
        <taxon>Actinopterygii</taxon>
        <taxon>Neopterygii</taxon>
        <taxon>Teleostei</taxon>
        <taxon>Neoteleostei</taxon>
        <taxon>Acanthomorphata</taxon>
        <taxon>Ovalentaria</taxon>
        <taxon>Atherinomorphae</taxon>
        <taxon>Beloniformes</taxon>
        <taxon>Adrianichthyidae</taxon>
        <taxon>Oryziinae</taxon>
        <taxon>Oryzias</taxon>
    </lineage>
</organism>
<dbReference type="InterPro" id="IPR036055">
    <property type="entry name" value="LDL_receptor-like_sf"/>
</dbReference>